<dbReference type="SMART" id="SM00336">
    <property type="entry name" value="BBOX"/>
    <property type="match status" value="2"/>
</dbReference>
<evidence type="ECO:0000313" key="4">
    <source>
        <dbReference type="EMBL" id="CAC5406418.1"/>
    </source>
</evidence>
<dbReference type="OrthoDB" id="6127299at2759"/>
<organism evidence="4 5">
    <name type="scientific">Mytilus coruscus</name>
    <name type="common">Sea mussel</name>
    <dbReference type="NCBI Taxonomy" id="42192"/>
    <lineage>
        <taxon>Eukaryota</taxon>
        <taxon>Metazoa</taxon>
        <taxon>Spiralia</taxon>
        <taxon>Lophotrochozoa</taxon>
        <taxon>Mollusca</taxon>
        <taxon>Bivalvia</taxon>
        <taxon>Autobranchia</taxon>
        <taxon>Pteriomorphia</taxon>
        <taxon>Mytilida</taxon>
        <taxon>Mytiloidea</taxon>
        <taxon>Mytilidae</taxon>
        <taxon>Mytilinae</taxon>
        <taxon>Mytilus</taxon>
    </lineage>
</organism>
<dbReference type="CDD" id="cd19756">
    <property type="entry name" value="Bbox2"/>
    <property type="match status" value="1"/>
</dbReference>
<dbReference type="SUPFAM" id="SSF53067">
    <property type="entry name" value="Actin-like ATPase domain"/>
    <property type="match status" value="2"/>
</dbReference>
<feature type="domain" description="B box-type" evidence="3">
    <location>
        <begin position="4"/>
        <end position="50"/>
    </location>
</feature>
<dbReference type="PANTHER" id="PTHR14187">
    <property type="entry name" value="ALPHA KINASE/ELONGATION FACTOR 2 KINASE"/>
    <property type="match status" value="1"/>
</dbReference>
<proteinExistence type="predicted"/>
<accession>A0A6J8DCM6</accession>
<feature type="domain" description="B box-type" evidence="3">
    <location>
        <begin position="59"/>
        <end position="99"/>
    </location>
</feature>
<dbReference type="InterPro" id="IPR000315">
    <property type="entry name" value="Znf_B-box"/>
</dbReference>
<evidence type="ECO:0000313" key="5">
    <source>
        <dbReference type="Proteomes" id="UP000507470"/>
    </source>
</evidence>
<dbReference type="PANTHER" id="PTHR14187:SF5">
    <property type="entry name" value="HEAT SHOCK 70 KDA PROTEIN 12A"/>
    <property type="match status" value="1"/>
</dbReference>
<protein>
    <recommendedName>
        <fullName evidence="3">B box-type domain-containing protein</fullName>
    </recommendedName>
</protein>
<dbReference type="EMBL" id="CACVKT020007221">
    <property type="protein sequence ID" value="CAC5406418.1"/>
    <property type="molecule type" value="Genomic_DNA"/>
</dbReference>
<dbReference type="Proteomes" id="UP000507470">
    <property type="component" value="Unassembled WGS sequence"/>
</dbReference>
<name>A0A6J8DCM6_MYTCO</name>
<feature type="coiled-coil region" evidence="2">
    <location>
        <begin position="107"/>
        <end position="134"/>
    </location>
</feature>
<evidence type="ECO:0000259" key="3">
    <source>
        <dbReference type="PROSITE" id="PS50119"/>
    </source>
</evidence>
<keyword evidence="1" id="KW-0863">Zinc-finger</keyword>
<sequence>MAQAPAPKCNICKEDIAKVFCYECHHFLCQSCNSWHEKFPATKRHTVTDSQCVDRSTLMLTLVCEDHDLEFAYYCRDCECLICDQCVTSVHKGHSFTDIAEVAATARGDIKNRLEQIKDNIKNLSDLIDDFKTTKQTKLEIGTDNFITEINVVSKDLVRIIETETQTNLTDASDFLVQEKQQLLCNLAKLEKSYSEYYSIHEKLEQILREKHDVSFFLNQISLIKEFESLDDISTPEEPKETKPFKTDSFVDSVIERIASKYNSSELITKDKLVVVAIQIGRDKSGCAFQLCSEFRNDTIKTSSSKFASGIFSPNLKLPNSVLLDPDQTFVAFGYDAENKYHDLVVRQNHHDWYYFNEFTKNIPVLDGEKDIRNFNVKTYDLHKDISALVLFHMLIKFNVDQASCRMNPFDFYTTNIQWVLAIPESWNTSSMRKLFCTAFKKAGIDDLIIASETEASALFCKYVLKEKDTDDQEQNTFCDVLDVAAYHVQHDYTVKELSKASIGAWGSTNVDEGFKQTLIRLVGMPIYLHFCEQNPEGVIDLYREFQCKKLRFSGRGENFTFIKMPASFRETVENETGETFSEVIYQSALSRQVKWCADKLRINSYRFASFFYEAKTNLIGYIKTILKDSAVVGTTIIIMVGEFSECPLIQRIVKEEFPDMQVLIPEHPQLSVLKGAVIIGHFH</sequence>
<dbReference type="Pfam" id="PF00643">
    <property type="entry name" value="zf-B_box"/>
    <property type="match status" value="1"/>
</dbReference>
<dbReference type="SUPFAM" id="SSF57845">
    <property type="entry name" value="B-box zinc-binding domain"/>
    <property type="match status" value="1"/>
</dbReference>
<dbReference type="AlphaFoldDB" id="A0A6J8DCM6"/>
<dbReference type="Gene3D" id="3.30.160.60">
    <property type="entry name" value="Classic Zinc Finger"/>
    <property type="match status" value="1"/>
</dbReference>
<keyword evidence="5" id="KW-1185">Reference proteome</keyword>
<dbReference type="Gene3D" id="3.30.420.40">
    <property type="match status" value="1"/>
</dbReference>
<dbReference type="InterPro" id="IPR043129">
    <property type="entry name" value="ATPase_NBD"/>
</dbReference>
<keyword evidence="1" id="KW-0479">Metal-binding</keyword>
<keyword evidence="2" id="KW-0175">Coiled coil</keyword>
<reference evidence="4 5" key="1">
    <citation type="submission" date="2020-06" db="EMBL/GenBank/DDBJ databases">
        <authorList>
            <person name="Li R."/>
            <person name="Bekaert M."/>
        </authorList>
    </citation>
    <scope>NUCLEOTIDE SEQUENCE [LARGE SCALE GENOMIC DNA]</scope>
    <source>
        <strain evidence="5">wild</strain>
    </source>
</reference>
<dbReference type="PROSITE" id="PS50119">
    <property type="entry name" value="ZF_BBOX"/>
    <property type="match status" value="2"/>
</dbReference>
<keyword evidence="1" id="KW-0862">Zinc</keyword>
<dbReference type="GO" id="GO:0008270">
    <property type="term" value="F:zinc ion binding"/>
    <property type="evidence" value="ECO:0007669"/>
    <property type="project" value="UniProtKB-KW"/>
</dbReference>
<dbReference type="CDD" id="cd19757">
    <property type="entry name" value="Bbox1"/>
    <property type="match status" value="1"/>
</dbReference>
<evidence type="ECO:0000256" key="2">
    <source>
        <dbReference type="SAM" id="Coils"/>
    </source>
</evidence>
<evidence type="ECO:0000256" key="1">
    <source>
        <dbReference type="PROSITE-ProRule" id="PRU00024"/>
    </source>
</evidence>
<gene>
    <name evidence="4" type="ORF">MCOR_39991</name>
</gene>